<keyword evidence="1" id="KW-0812">Transmembrane</keyword>
<feature type="transmembrane region" description="Helical" evidence="1">
    <location>
        <begin position="34"/>
        <end position="52"/>
    </location>
</feature>
<dbReference type="EMBL" id="QGTQ01000001">
    <property type="protein sequence ID" value="PWW08412.1"/>
    <property type="molecule type" value="Genomic_DNA"/>
</dbReference>
<accession>A0A2V2Z0V0</accession>
<name>A0A2V2Z0V0_9BACL</name>
<keyword evidence="1" id="KW-1133">Transmembrane helix</keyword>
<proteinExistence type="predicted"/>
<comment type="caution">
    <text evidence="2">The sequence shown here is derived from an EMBL/GenBank/DDBJ whole genome shotgun (WGS) entry which is preliminary data.</text>
</comment>
<protein>
    <submittedName>
        <fullName evidence="2">Uncharacterized protein</fullName>
    </submittedName>
</protein>
<evidence type="ECO:0000313" key="3">
    <source>
        <dbReference type="Proteomes" id="UP000246635"/>
    </source>
</evidence>
<keyword evidence="1" id="KW-0472">Membrane</keyword>
<keyword evidence="3" id="KW-1185">Reference proteome</keyword>
<reference evidence="2 3" key="1">
    <citation type="submission" date="2018-05" db="EMBL/GenBank/DDBJ databases">
        <title>Genomic Encyclopedia of Type Strains, Phase III (KMG-III): the genomes of soil and plant-associated and newly described type strains.</title>
        <authorList>
            <person name="Whitman W."/>
        </authorList>
    </citation>
    <scope>NUCLEOTIDE SEQUENCE [LARGE SCALE GENOMIC DNA]</scope>
    <source>
        <strain evidence="2 3">CECT 5696</strain>
    </source>
</reference>
<gene>
    <name evidence="2" type="ORF">DFQ01_101133</name>
</gene>
<dbReference type="RefSeq" id="WP_110041951.1">
    <property type="nucleotide sequence ID" value="NZ_CP054613.1"/>
</dbReference>
<evidence type="ECO:0000313" key="2">
    <source>
        <dbReference type="EMBL" id="PWW08412.1"/>
    </source>
</evidence>
<sequence length="75" mass="8383">MMHVMFLSFVALVIGVIVRLEWPSLQTTAMKSTYLIIVITVFVITVTITFMPELPGPLQGIKALFKPLTAAWMSE</sequence>
<organism evidence="2 3">
    <name type="scientific">Paenibacillus cellulosilyticus</name>
    <dbReference type="NCBI Taxonomy" id="375489"/>
    <lineage>
        <taxon>Bacteria</taxon>
        <taxon>Bacillati</taxon>
        <taxon>Bacillota</taxon>
        <taxon>Bacilli</taxon>
        <taxon>Bacillales</taxon>
        <taxon>Paenibacillaceae</taxon>
        <taxon>Paenibacillus</taxon>
    </lineage>
</organism>
<dbReference type="AlphaFoldDB" id="A0A2V2Z0V0"/>
<evidence type="ECO:0000256" key="1">
    <source>
        <dbReference type="SAM" id="Phobius"/>
    </source>
</evidence>
<dbReference type="Proteomes" id="UP000246635">
    <property type="component" value="Unassembled WGS sequence"/>
</dbReference>
<feature type="transmembrane region" description="Helical" evidence="1">
    <location>
        <begin position="6"/>
        <end position="22"/>
    </location>
</feature>